<dbReference type="SUPFAM" id="SSF51445">
    <property type="entry name" value="(Trans)glycosidases"/>
    <property type="match status" value="1"/>
</dbReference>
<organism evidence="6 7">
    <name type="scientific">Aspergillus aculeatus (strain ATCC 16872 / CBS 172.66 / WB 5094)</name>
    <dbReference type="NCBI Taxonomy" id="690307"/>
    <lineage>
        <taxon>Eukaryota</taxon>
        <taxon>Fungi</taxon>
        <taxon>Dikarya</taxon>
        <taxon>Ascomycota</taxon>
        <taxon>Pezizomycotina</taxon>
        <taxon>Eurotiomycetes</taxon>
        <taxon>Eurotiomycetidae</taxon>
        <taxon>Eurotiales</taxon>
        <taxon>Aspergillaceae</taxon>
        <taxon>Aspergillus</taxon>
        <taxon>Aspergillus subgen. Circumdati</taxon>
    </lineage>
</organism>
<dbReference type="PANTHER" id="PTHR46959">
    <property type="entry name" value="SULFOQUINOVOSIDASE"/>
    <property type="match status" value="1"/>
</dbReference>
<dbReference type="GeneID" id="30972128"/>
<reference evidence="7" key="1">
    <citation type="journal article" date="2017" name="Genome Biol.">
        <title>Comparative genomics reveals high biological diversity and specific adaptations in the industrially and medically important fungal genus Aspergillus.</title>
        <authorList>
            <person name="de Vries R.P."/>
            <person name="Riley R."/>
            <person name="Wiebenga A."/>
            <person name="Aguilar-Osorio G."/>
            <person name="Amillis S."/>
            <person name="Uchima C.A."/>
            <person name="Anderluh G."/>
            <person name="Asadollahi M."/>
            <person name="Askin M."/>
            <person name="Barry K."/>
            <person name="Battaglia E."/>
            <person name="Bayram O."/>
            <person name="Benocci T."/>
            <person name="Braus-Stromeyer S.A."/>
            <person name="Caldana C."/>
            <person name="Canovas D."/>
            <person name="Cerqueira G.C."/>
            <person name="Chen F."/>
            <person name="Chen W."/>
            <person name="Choi C."/>
            <person name="Clum A."/>
            <person name="Dos Santos R.A."/>
            <person name="Damasio A.R."/>
            <person name="Diallinas G."/>
            <person name="Emri T."/>
            <person name="Fekete E."/>
            <person name="Flipphi M."/>
            <person name="Freyberg S."/>
            <person name="Gallo A."/>
            <person name="Gournas C."/>
            <person name="Habgood R."/>
            <person name="Hainaut M."/>
            <person name="Harispe M.L."/>
            <person name="Henrissat B."/>
            <person name="Hilden K.S."/>
            <person name="Hope R."/>
            <person name="Hossain A."/>
            <person name="Karabika E."/>
            <person name="Karaffa L."/>
            <person name="Karanyi Z."/>
            <person name="Krasevec N."/>
            <person name="Kuo A."/>
            <person name="Kusch H."/>
            <person name="LaButti K."/>
            <person name="Lagendijk E.L."/>
            <person name="Lapidus A."/>
            <person name="Levasseur A."/>
            <person name="Lindquist E."/>
            <person name="Lipzen A."/>
            <person name="Logrieco A.F."/>
            <person name="MacCabe A."/>
            <person name="Maekelae M.R."/>
            <person name="Malavazi I."/>
            <person name="Melin P."/>
            <person name="Meyer V."/>
            <person name="Mielnichuk N."/>
            <person name="Miskei M."/>
            <person name="Molnar A.P."/>
            <person name="Mule G."/>
            <person name="Ngan C.Y."/>
            <person name="Orejas M."/>
            <person name="Orosz E."/>
            <person name="Ouedraogo J.P."/>
            <person name="Overkamp K.M."/>
            <person name="Park H.-S."/>
            <person name="Perrone G."/>
            <person name="Piumi F."/>
            <person name="Punt P.J."/>
            <person name="Ram A.F."/>
            <person name="Ramon A."/>
            <person name="Rauscher S."/>
            <person name="Record E."/>
            <person name="Riano-Pachon D.M."/>
            <person name="Robert V."/>
            <person name="Roehrig J."/>
            <person name="Ruller R."/>
            <person name="Salamov A."/>
            <person name="Salih N.S."/>
            <person name="Samson R.A."/>
            <person name="Sandor E."/>
            <person name="Sanguinetti M."/>
            <person name="Schuetze T."/>
            <person name="Sepcic K."/>
            <person name="Shelest E."/>
            <person name="Sherlock G."/>
            <person name="Sophianopoulou V."/>
            <person name="Squina F.M."/>
            <person name="Sun H."/>
            <person name="Susca A."/>
            <person name="Todd R.B."/>
            <person name="Tsang A."/>
            <person name="Unkles S.E."/>
            <person name="van de Wiele N."/>
            <person name="van Rossen-Uffink D."/>
            <person name="Oliveira J.V."/>
            <person name="Vesth T.C."/>
            <person name="Visser J."/>
            <person name="Yu J.-H."/>
            <person name="Zhou M."/>
            <person name="Andersen M.R."/>
            <person name="Archer D.B."/>
            <person name="Baker S.E."/>
            <person name="Benoit I."/>
            <person name="Brakhage A.A."/>
            <person name="Braus G.H."/>
            <person name="Fischer R."/>
            <person name="Frisvad J.C."/>
            <person name="Goldman G.H."/>
            <person name="Houbraken J."/>
            <person name="Oakley B."/>
            <person name="Pocsi I."/>
            <person name="Scazzocchio C."/>
            <person name="Seiboth B."/>
            <person name="vanKuyk P.A."/>
            <person name="Wortman J."/>
            <person name="Dyer P.S."/>
            <person name="Grigoriev I.V."/>
        </authorList>
    </citation>
    <scope>NUCLEOTIDE SEQUENCE [LARGE SCALE GENOMIC DNA]</scope>
    <source>
        <strain evidence="7">ATCC 16872 / CBS 172.66 / WB 5094</strain>
    </source>
</reference>
<dbReference type="RefSeq" id="XP_020052740.1">
    <property type="nucleotide sequence ID" value="XM_020198314.1"/>
</dbReference>
<keyword evidence="7" id="KW-1185">Reference proteome</keyword>
<dbReference type="InterPro" id="IPR052990">
    <property type="entry name" value="Sulfoquinovosidase_GH31"/>
</dbReference>
<dbReference type="OrthoDB" id="10070917at2759"/>
<dbReference type="GO" id="GO:0030246">
    <property type="term" value="F:carbohydrate binding"/>
    <property type="evidence" value="ECO:0007669"/>
    <property type="project" value="InterPro"/>
</dbReference>
<name>A0A1L9WJR9_ASPA1</name>
<keyword evidence="2" id="KW-0326">Glycosidase</keyword>
<dbReference type="InterPro" id="IPR017853">
    <property type="entry name" value="GH"/>
</dbReference>
<evidence type="ECO:0008006" key="8">
    <source>
        <dbReference type="Google" id="ProtNLM"/>
    </source>
</evidence>
<evidence type="ECO:0000256" key="2">
    <source>
        <dbReference type="RuleBase" id="RU361185"/>
    </source>
</evidence>
<dbReference type="Gene3D" id="2.60.40.1180">
    <property type="entry name" value="Golgi alpha-mannosidase II"/>
    <property type="match status" value="1"/>
</dbReference>
<dbReference type="STRING" id="690307.A0A1L9WJR9"/>
<evidence type="ECO:0000259" key="4">
    <source>
        <dbReference type="Pfam" id="PF01055"/>
    </source>
</evidence>
<accession>A0A1L9WJR9</accession>
<dbReference type="CDD" id="cd14752">
    <property type="entry name" value="GH31_N"/>
    <property type="match status" value="1"/>
</dbReference>
<dbReference type="Gene3D" id="2.60.40.1760">
    <property type="entry name" value="glycosyl hydrolase (family 31)"/>
    <property type="match status" value="1"/>
</dbReference>
<feature type="chain" id="PRO_5012521752" description="Alpha-glucosidase" evidence="3">
    <location>
        <begin position="22"/>
        <end position="771"/>
    </location>
</feature>
<protein>
    <recommendedName>
        <fullName evidence="8">Alpha-glucosidase</fullName>
    </recommendedName>
</protein>
<dbReference type="InterPro" id="IPR011013">
    <property type="entry name" value="Gal_mutarotase_sf_dom"/>
</dbReference>
<gene>
    <name evidence="6" type="ORF">ASPACDRAFT_1883105</name>
</gene>
<dbReference type="Gene3D" id="3.20.20.80">
    <property type="entry name" value="Glycosidases"/>
    <property type="match status" value="1"/>
</dbReference>
<evidence type="ECO:0000259" key="5">
    <source>
        <dbReference type="Pfam" id="PF21365"/>
    </source>
</evidence>
<dbReference type="Pfam" id="PF21365">
    <property type="entry name" value="Glyco_hydro_31_3rd"/>
    <property type="match status" value="1"/>
</dbReference>
<evidence type="ECO:0000256" key="1">
    <source>
        <dbReference type="ARBA" id="ARBA00007806"/>
    </source>
</evidence>
<dbReference type="NCBIfam" id="NF007746">
    <property type="entry name" value="PRK10426.1"/>
    <property type="match status" value="1"/>
</dbReference>
<evidence type="ECO:0000256" key="3">
    <source>
        <dbReference type="SAM" id="SignalP"/>
    </source>
</evidence>
<dbReference type="GO" id="GO:0004553">
    <property type="term" value="F:hydrolase activity, hydrolyzing O-glycosyl compounds"/>
    <property type="evidence" value="ECO:0007669"/>
    <property type="project" value="InterPro"/>
</dbReference>
<keyword evidence="2" id="KW-0378">Hydrolase</keyword>
<keyword evidence="3" id="KW-0732">Signal</keyword>
<sequence length="771" mass="85650">MPRSHLGALAVLATSLSLGQARSIWSLGNGFELAWQPDLHQVSFLQNNQTVLSTVPGQSFLSASAGKDQIVDSSGNFKITNVDQGRCQGQNVTDVARSTRPDSLGHGVTIQGYLLNCSNQDIAYSSSFWVPANLSDRVAFEVNVDAGRDASAPMERLYLTFGSHPSEDFYGLGAQASFASMKNQTIPIFSREQGVGRGDQPYTAIEDSQSFFRGGDRYTTYTAIPQYISSDGHVFYLLEDDSAYATFDFRDPDSVTVRYDALTVHGHFMKADNMLEGITMLTEYTGRMPSLPEWVDQGAVLGIQGGQDKVNRIVEEGLQHDCPVAAVWLQDWSGTHLQSAPYGHINISRLWWNWEPDTDLYPTWSEFVQDLRSEHNVRTLAYVNPFLANVSSKSDGYRRNLFLEATQHHYTVQNTTTNTTAIISSGKGIDAGILDLTNPTTRQWFAAVLRDQVWSANISGCMWDFGEYTPITSDTRLAHLPDGEDAFTYHNRYPREWAAFQRAAAASTPLAAEMVTFHRSASMGANRHMNLFWAGDQAIAWTRNDGVKSAVTIMAHMGVSGYAHSHSDIGGYTTIFEPPQSQNSSGAIPRSPELLGRWGELAAVSSAFFRSHEGNVPQVNAQFYSNASTYAYFAYNARMFKALGPYRRRVLRTESEAKGWPLLRMPVLYHPEDVRARQISYESFFLGSDLYVAPVLDEGRREVEVYLPGGDVRGRSYLHVWSGVKYRAGQTVTVQAPLGKPAVFVVDGARSAELDVFWEFVRRENGTVLGV</sequence>
<dbReference type="InterPro" id="IPR000322">
    <property type="entry name" value="Glyco_hydro_31_TIM"/>
</dbReference>
<dbReference type="SUPFAM" id="SSF74650">
    <property type="entry name" value="Galactose mutarotase-like"/>
    <property type="match status" value="1"/>
</dbReference>
<feature type="domain" description="Glycosyl hydrolase family 31 C-terminal" evidence="5">
    <location>
        <begin position="659"/>
        <end position="748"/>
    </location>
</feature>
<comment type="similarity">
    <text evidence="1 2">Belongs to the glycosyl hydrolase 31 family.</text>
</comment>
<evidence type="ECO:0000313" key="6">
    <source>
        <dbReference type="EMBL" id="OJJ96400.1"/>
    </source>
</evidence>
<dbReference type="OMA" id="FMTDFGE"/>
<dbReference type="InterPro" id="IPR048395">
    <property type="entry name" value="Glyco_hydro_31_C"/>
</dbReference>
<feature type="signal peptide" evidence="3">
    <location>
        <begin position="1"/>
        <end position="21"/>
    </location>
</feature>
<dbReference type="EMBL" id="KV878986">
    <property type="protein sequence ID" value="OJJ96400.1"/>
    <property type="molecule type" value="Genomic_DNA"/>
</dbReference>
<dbReference type="AlphaFoldDB" id="A0A1L9WJR9"/>
<evidence type="ECO:0000313" key="7">
    <source>
        <dbReference type="Proteomes" id="UP000184546"/>
    </source>
</evidence>
<dbReference type="InterPro" id="IPR013780">
    <property type="entry name" value="Glyco_hydro_b"/>
</dbReference>
<feature type="domain" description="Glycoside hydrolase family 31 TIM barrel" evidence="4">
    <location>
        <begin position="306"/>
        <end position="625"/>
    </location>
</feature>
<dbReference type="Pfam" id="PF01055">
    <property type="entry name" value="Glyco_hydro_31_2nd"/>
    <property type="match status" value="1"/>
</dbReference>
<dbReference type="Proteomes" id="UP000184546">
    <property type="component" value="Unassembled WGS sequence"/>
</dbReference>
<dbReference type="PANTHER" id="PTHR46959:SF2">
    <property type="entry name" value="SULFOQUINOVOSIDASE"/>
    <property type="match status" value="1"/>
</dbReference>
<dbReference type="GO" id="GO:0005975">
    <property type="term" value="P:carbohydrate metabolic process"/>
    <property type="evidence" value="ECO:0007669"/>
    <property type="project" value="InterPro"/>
</dbReference>
<dbReference type="VEuPathDB" id="FungiDB:ASPACDRAFT_1883105"/>
<dbReference type="SUPFAM" id="SSF51011">
    <property type="entry name" value="Glycosyl hydrolase domain"/>
    <property type="match status" value="1"/>
</dbReference>
<proteinExistence type="inferred from homology"/>